<dbReference type="RefSeq" id="WP_125095918.1">
    <property type="nucleotide sequence ID" value="NZ_RRUE01000002.1"/>
</dbReference>
<evidence type="ECO:0000259" key="10">
    <source>
        <dbReference type="Pfam" id="PF13515"/>
    </source>
</evidence>
<feature type="domain" description="Integral membrane protein YccS N-terminal" evidence="9">
    <location>
        <begin position="86"/>
        <end position="308"/>
    </location>
</feature>
<dbReference type="Pfam" id="PF13515">
    <property type="entry name" value="FUSC_2"/>
    <property type="match status" value="1"/>
</dbReference>
<feature type="transmembrane region" description="Helical" evidence="8">
    <location>
        <begin position="150"/>
        <end position="170"/>
    </location>
</feature>
<keyword evidence="4 8" id="KW-1133">Transmembrane helix</keyword>
<dbReference type="InterPro" id="IPR032692">
    <property type="entry name" value="YccS_N"/>
</dbReference>
<feature type="transmembrane region" description="Helical" evidence="8">
    <location>
        <begin position="497"/>
        <end position="518"/>
    </location>
</feature>
<dbReference type="PANTHER" id="PTHR30509:SF9">
    <property type="entry name" value="MULTIDRUG RESISTANCE PROTEIN MDTO"/>
    <property type="match status" value="1"/>
</dbReference>
<dbReference type="PANTHER" id="PTHR30509">
    <property type="entry name" value="P-HYDROXYBENZOIC ACID EFFLUX PUMP SUBUNIT-RELATED"/>
    <property type="match status" value="1"/>
</dbReference>
<evidence type="ECO:0000256" key="4">
    <source>
        <dbReference type="ARBA" id="ARBA00022989"/>
    </source>
</evidence>
<feature type="transmembrane region" description="Helical" evidence="8">
    <location>
        <begin position="21"/>
        <end position="39"/>
    </location>
</feature>
<keyword evidence="3 8" id="KW-0812">Transmembrane</keyword>
<feature type="transmembrane region" description="Helical" evidence="8">
    <location>
        <begin position="460"/>
        <end position="485"/>
    </location>
</feature>
<evidence type="ECO:0000256" key="2">
    <source>
        <dbReference type="ARBA" id="ARBA00022475"/>
    </source>
</evidence>
<dbReference type="Pfam" id="PF12805">
    <property type="entry name" value="FUSC-like"/>
    <property type="match status" value="1"/>
</dbReference>
<sequence length="744" mass="81926">MRRLKLSPGSRASLRVLLSHYVTNGITAGLGFLFVSIVVDLWLGPYASALATTGVIATTPPDVVGPRRGKFRAMLPSVIFGLPVFWAVQSLNGRHLEQLIVITLFSFMSFLAMAWGKRGVPVAMGMMFTAIFSVATNQSGTTEPPLINTLYFGIGACIFVLWATLWNLILNARYRALAMADVLLSLANLIRVEASQFQHIGEKNSQEEQDAMLGKLLKAQAALAEQMQATRDLVLESPRTPFRQRIAGMLVITFDIRDQLLASELELDTLRSHPRHRHALAQMRAVLDELAAEVDDMADSLFLGLKPRPAIDRRTRIATIRSAHDSEQDSLMLGPTPAMLVRGMAHRIGHINDEVLRLSRTARGELPPNLAVVRRHWQMFVSPTSWSLGPILSVWSWKTPQLRHAIRAALAMGSGYAASIYLPWGGTHSYWILLTIAVVLRGSLSQTLERRNQRVGGTLIGCIITMAILAGDPSAGVLVAIMTIAQCGAHGFSSRRYLVTSVFGAILGLLQAHMLAYGHDQASFTLFERVADTLIGAAIAWVYCYILPSWERGQIPAVVRRTIDAQIRHAKLALDPEQLKTVEIAPELEWRLARREAFDSLSALVQATQRSLSEPRAVRPPVEALQHMQIHCYQLLAQLSAVKTLLVLRRDRLNLEEATAALENAIDRIERKLGSLPVAPTTDGAPAGTLSGGITLPDPFETEVTPWLLRRLDASTNIAIQVRDDAARVLMLMDEAVEKADTRG</sequence>
<feature type="transmembrane region" description="Helical" evidence="8">
    <location>
        <begin position="95"/>
        <end position="113"/>
    </location>
</feature>
<evidence type="ECO:0000256" key="6">
    <source>
        <dbReference type="ARBA" id="ARBA00043993"/>
    </source>
</evidence>
<gene>
    <name evidence="11" type="ORF">EHV23_09840</name>
</gene>
<dbReference type="AlphaFoldDB" id="A0A426FLT8"/>
<dbReference type="GO" id="GO:0005886">
    <property type="term" value="C:plasma membrane"/>
    <property type="evidence" value="ECO:0007669"/>
    <property type="project" value="UniProtKB-SubCell"/>
</dbReference>
<protein>
    <submittedName>
        <fullName evidence="11">FUSC family protein</fullName>
    </submittedName>
</protein>
<evidence type="ECO:0000256" key="1">
    <source>
        <dbReference type="ARBA" id="ARBA00004651"/>
    </source>
</evidence>
<keyword evidence="5 8" id="KW-0472">Membrane</keyword>
<keyword evidence="2" id="KW-1003">Cell membrane</keyword>
<dbReference type="OrthoDB" id="8670769at2"/>
<evidence type="ECO:0000259" key="9">
    <source>
        <dbReference type="Pfam" id="PF12805"/>
    </source>
</evidence>
<evidence type="ECO:0000256" key="3">
    <source>
        <dbReference type="ARBA" id="ARBA00022692"/>
    </source>
</evidence>
<feature type="domain" description="Integral membrane bound transporter" evidence="10">
    <location>
        <begin position="419"/>
        <end position="542"/>
    </location>
</feature>
<comment type="subcellular location">
    <subcellularLocation>
        <location evidence="1">Cell membrane</location>
        <topology evidence="1">Multi-pass membrane protein</topology>
    </subcellularLocation>
</comment>
<dbReference type="InterPro" id="IPR049453">
    <property type="entry name" value="Memb_transporter_dom"/>
</dbReference>
<comment type="similarity">
    <text evidence="6">Belongs to the YccS/YhfK family.</text>
</comment>
<keyword evidence="7" id="KW-0175">Coiled coil</keyword>
<feature type="coiled-coil region" evidence="7">
    <location>
        <begin position="648"/>
        <end position="675"/>
    </location>
</feature>
<comment type="caution">
    <text evidence="11">The sequence shown here is derived from an EMBL/GenBank/DDBJ whole genome shotgun (WGS) entry which is preliminary data.</text>
</comment>
<evidence type="ECO:0000313" key="11">
    <source>
        <dbReference type="EMBL" id="RRN43714.1"/>
    </source>
</evidence>
<evidence type="ECO:0000256" key="7">
    <source>
        <dbReference type="SAM" id="Coils"/>
    </source>
</evidence>
<accession>A0A426FLT8</accession>
<evidence type="ECO:0000256" key="8">
    <source>
        <dbReference type="SAM" id="Phobius"/>
    </source>
</evidence>
<dbReference type="Proteomes" id="UP000270261">
    <property type="component" value="Unassembled WGS sequence"/>
</dbReference>
<evidence type="ECO:0000313" key="12">
    <source>
        <dbReference type="Proteomes" id="UP000270261"/>
    </source>
</evidence>
<feature type="transmembrane region" description="Helical" evidence="8">
    <location>
        <begin position="71"/>
        <end position="89"/>
    </location>
</feature>
<dbReference type="EMBL" id="RRUE01000002">
    <property type="protein sequence ID" value="RRN43714.1"/>
    <property type="molecule type" value="Genomic_DNA"/>
</dbReference>
<reference evidence="11 12" key="1">
    <citation type="submission" date="2018-11" db="EMBL/GenBank/DDBJ databases">
        <title>Genome sequencing of Lautropia sp. KCOM 2505 (= ChDC F240).</title>
        <authorList>
            <person name="Kook J.-K."/>
            <person name="Park S.-N."/>
            <person name="Lim Y.K."/>
        </authorList>
    </citation>
    <scope>NUCLEOTIDE SEQUENCE [LARGE SCALE GENOMIC DNA]</scope>
    <source>
        <strain evidence="11 12">KCOM 2505</strain>
    </source>
</reference>
<name>A0A426FLT8_9BURK</name>
<organism evidence="11 12">
    <name type="scientific">Lautropia dentalis</name>
    <dbReference type="NCBI Taxonomy" id="2490857"/>
    <lineage>
        <taxon>Bacteria</taxon>
        <taxon>Pseudomonadati</taxon>
        <taxon>Pseudomonadota</taxon>
        <taxon>Betaproteobacteria</taxon>
        <taxon>Burkholderiales</taxon>
        <taxon>Burkholderiaceae</taxon>
        <taxon>Lautropia</taxon>
    </lineage>
</organism>
<proteinExistence type="inferred from homology"/>
<evidence type="ECO:0000256" key="5">
    <source>
        <dbReference type="ARBA" id="ARBA00023136"/>
    </source>
</evidence>
<keyword evidence="12" id="KW-1185">Reference proteome</keyword>